<evidence type="ECO:0000313" key="2">
    <source>
        <dbReference type="EMBL" id="KXV70503.1"/>
    </source>
</evidence>
<accession>A0A149URR2</accession>
<dbReference type="Proteomes" id="UP000075377">
    <property type="component" value="Unassembled WGS sequence"/>
</dbReference>
<keyword evidence="1" id="KW-0812">Transmembrane</keyword>
<sequence>MHDLSALLWLAVGLIAGVVNVMALRTNVQWLVTPNRRSAALMMMAIRFLLLISLLFIAVRNSAGALLWTALGIVLARTVMLRLVKHSDDAPSSSLIMGEKTQL</sequence>
<organism evidence="2 3">
    <name type="scientific">Acetobacter malorum</name>
    <dbReference type="NCBI Taxonomy" id="178901"/>
    <lineage>
        <taxon>Bacteria</taxon>
        <taxon>Pseudomonadati</taxon>
        <taxon>Pseudomonadota</taxon>
        <taxon>Alphaproteobacteria</taxon>
        <taxon>Acetobacterales</taxon>
        <taxon>Acetobacteraceae</taxon>
        <taxon>Acetobacter</taxon>
    </lineage>
</organism>
<dbReference type="Pfam" id="PF12966">
    <property type="entry name" value="AtpR"/>
    <property type="match status" value="1"/>
</dbReference>
<dbReference type="PATRIC" id="fig|178901.14.peg.1415"/>
<dbReference type="InterPro" id="IPR017581">
    <property type="entry name" value="AtpR-like"/>
</dbReference>
<evidence type="ECO:0000313" key="3">
    <source>
        <dbReference type="Proteomes" id="UP000075377"/>
    </source>
</evidence>
<dbReference type="RefSeq" id="WP_061499024.1">
    <property type="nucleotide sequence ID" value="NZ_LHZX01000222.1"/>
</dbReference>
<dbReference type="EMBL" id="LHZX01000222">
    <property type="protein sequence ID" value="KXV70503.1"/>
    <property type="molecule type" value="Genomic_DNA"/>
</dbReference>
<name>A0A149URR2_9PROT</name>
<keyword evidence="1" id="KW-1133">Transmembrane helix</keyword>
<comment type="caution">
    <text evidence="2">The sequence shown here is derived from an EMBL/GenBank/DDBJ whole genome shotgun (WGS) entry which is preliminary data.</text>
</comment>
<dbReference type="AlphaFoldDB" id="A0A149URR2"/>
<reference evidence="2 3" key="1">
    <citation type="submission" date="2015-06" db="EMBL/GenBank/DDBJ databases">
        <title>Improved classification and identification of acetic acid bacteria using matrix-assisted laser desorption/ionization time-of-flight mass spectrometry; Gluconobacter nephelii and Gluconobacter uchimurae are later heterotypic synonyms of Gluconobacter japonicus and Gluconobacter oxydans, respectively.</title>
        <authorList>
            <person name="Li L."/>
            <person name="Cleenwerck I."/>
            <person name="De Vuyst L."/>
            <person name="Vandamme P."/>
        </authorList>
    </citation>
    <scope>NUCLEOTIDE SEQUENCE [LARGE SCALE GENOMIC DNA]</scope>
    <source>
        <strain evidence="2 3">LMG 1699</strain>
    </source>
</reference>
<proteinExistence type="predicted"/>
<evidence type="ECO:0000256" key="1">
    <source>
        <dbReference type="SAM" id="Phobius"/>
    </source>
</evidence>
<protein>
    <submittedName>
        <fullName evidence="2">Uncharacterized protein</fullName>
    </submittedName>
</protein>
<feature type="transmembrane region" description="Helical" evidence="1">
    <location>
        <begin position="6"/>
        <end position="28"/>
    </location>
</feature>
<gene>
    <name evidence="2" type="ORF">AD951_02750</name>
</gene>
<keyword evidence="1" id="KW-0472">Membrane</keyword>
<feature type="transmembrane region" description="Helical" evidence="1">
    <location>
        <begin position="40"/>
        <end position="59"/>
    </location>
</feature>
<feature type="transmembrane region" description="Helical" evidence="1">
    <location>
        <begin position="65"/>
        <end position="84"/>
    </location>
</feature>